<feature type="compositionally biased region" description="Polar residues" evidence="1">
    <location>
        <begin position="62"/>
        <end position="79"/>
    </location>
</feature>
<gene>
    <name evidence="2" type="ORF">A1O1_00730</name>
</gene>
<keyword evidence="3" id="KW-1185">Reference proteome</keyword>
<dbReference type="EMBL" id="AMWN01000001">
    <property type="protein sequence ID" value="EXJ95608.1"/>
    <property type="molecule type" value="Genomic_DNA"/>
</dbReference>
<dbReference type="HOGENOM" id="CLU_084254_0_0_1"/>
<protein>
    <submittedName>
        <fullName evidence="2">Uncharacterized protein</fullName>
    </submittedName>
</protein>
<evidence type="ECO:0000313" key="2">
    <source>
        <dbReference type="EMBL" id="EXJ95608.1"/>
    </source>
</evidence>
<feature type="region of interest" description="Disordered" evidence="1">
    <location>
        <begin position="1"/>
        <end position="24"/>
    </location>
</feature>
<sequence length="271" mass="30943">MGLCFKNASTTASRDPFLSPGLTQTTNLTPRLAQWLEASGHSSGRRLPSGENIVTDKKQYTPRPQSPSDIDQRHSSQLTSTVAMADGRNEARAMRILEIMNDFRTLQIHIASLITRNEATPSDEQFYYLDGYVVLRQCEAESQAILATHYNPGNIGLQSGHVAETEVQKATLQRIILDASTRRFQAHKIYLRASAAMRWVQMRAQLLHGDKPSQRHLNGLQAVDQRLRQELNQITDDHVINDLRNADRRKGYWLDEDPNLERMLTWIRLQR</sequence>
<evidence type="ECO:0000256" key="1">
    <source>
        <dbReference type="SAM" id="MobiDB-lite"/>
    </source>
</evidence>
<dbReference type="AlphaFoldDB" id="W9YST8"/>
<dbReference type="eggNOG" id="ENOG502S5DH">
    <property type="taxonomic scope" value="Eukaryota"/>
</dbReference>
<feature type="region of interest" description="Disordered" evidence="1">
    <location>
        <begin position="39"/>
        <end position="79"/>
    </location>
</feature>
<accession>W9YST8</accession>
<evidence type="ECO:0000313" key="3">
    <source>
        <dbReference type="Proteomes" id="UP000019484"/>
    </source>
</evidence>
<dbReference type="Proteomes" id="UP000019484">
    <property type="component" value="Unassembled WGS sequence"/>
</dbReference>
<dbReference type="GeneID" id="19155636"/>
<proteinExistence type="predicted"/>
<dbReference type="OrthoDB" id="4510061at2759"/>
<comment type="caution">
    <text evidence="2">The sequence shown here is derived from an EMBL/GenBank/DDBJ whole genome shotgun (WGS) entry which is preliminary data.</text>
</comment>
<organism evidence="2 3">
    <name type="scientific">Capronia coronata CBS 617.96</name>
    <dbReference type="NCBI Taxonomy" id="1182541"/>
    <lineage>
        <taxon>Eukaryota</taxon>
        <taxon>Fungi</taxon>
        <taxon>Dikarya</taxon>
        <taxon>Ascomycota</taxon>
        <taxon>Pezizomycotina</taxon>
        <taxon>Eurotiomycetes</taxon>
        <taxon>Chaetothyriomycetidae</taxon>
        <taxon>Chaetothyriales</taxon>
        <taxon>Herpotrichiellaceae</taxon>
        <taxon>Capronia</taxon>
    </lineage>
</organism>
<dbReference type="RefSeq" id="XP_007719837.1">
    <property type="nucleotide sequence ID" value="XM_007721647.1"/>
</dbReference>
<reference evidence="2 3" key="1">
    <citation type="submission" date="2013-03" db="EMBL/GenBank/DDBJ databases">
        <title>The Genome Sequence of Capronia coronata CBS 617.96.</title>
        <authorList>
            <consortium name="The Broad Institute Genomics Platform"/>
            <person name="Cuomo C."/>
            <person name="de Hoog S."/>
            <person name="Gorbushina A."/>
            <person name="Walker B."/>
            <person name="Young S.K."/>
            <person name="Zeng Q."/>
            <person name="Gargeya S."/>
            <person name="Fitzgerald M."/>
            <person name="Haas B."/>
            <person name="Abouelleil A."/>
            <person name="Allen A.W."/>
            <person name="Alvarado L."/>
            <person name="Arachchi H.M."/>
            <person name="Berlin A.M."/>
            <person name="Chapman S.B."/>
            <person name="Gainer-Dewar J."/>
            <person name="Goldberg J."/>
            <person name="Griggs A."/>
            <person name="Gujja S."/>
            <person name="Hansen M."/>
            <person name="Howarth C."/>
            <person name="Imamovic A."/>
            <person name="Ireland A."/>
            <person name="Larimer J."/>
            <person name="McCowan C."/>
            <person name="Murphy C."/>
            <person name="Pearson M."/>
            <person name="Poon T.W."/>
            <person name="Priest M."/>
            <person name="Roberts A."/>
            <person name="Saif S."/>
            <person name="Shea T."/>
            <person name="Sisk P."/>
            <person name="Sykes S."/>
            <person name="Wortman J."/>
            <person name="Nusbaum C."/>
            <person name="Birren B."/>
        </authorList>
    </citation>
    <scope>NUCLEOTIDE SEQUENCE [LARGE SCALE GENOMIC DNA]</scope>
    <source>
        <strain evidence="2 3">CBS 617.96</strain>
    </source>
</reference>
<name>W9YST8_9EURO</name>